<dbReference type="GO" id="GO:0003700">
    <property type="term" value="F:DNA-binding transcription factor activity"/>
    <property type="evidence" value="ECO:0007669"/>
    <property type="project" value="TreeGrafter"/>
</dbReference>
<name>A0A4V4JWF6_AURPU</name>
<dbReference type="AlphaFoldDB" id="A0A4V4JWF6"/>
<comment type="subcellular location">
    <subcellularLocation>
        <location evidence="1">Nucleus</location>
    </subcellularLocation>
</comment>
<sequence>MLKCDEHKPNTSLPTRRKTRLTKCSIVVCGQCTKASRQCVPSPGVVFRHQQNASMNGSGTSNADGGLKSFYGYKETFGKDSIWVDIPRQLTFVHTTNPYDDPDSSQFHSIPEAREPEPRMEQTWNATAEYPYPFMPSSTHGLEALSAAASGDHYFQNTSRRTGAPEAFSPPIDPRLDTELSETCMNLFESGPDTGPDFDPKTDEDVPFLLRYFSEGPGEWMDLFDLGSFFAVDVPLKAAYSPLLLYASVALSAKALGRIRITAQHPKSSGSKRTPAEWSHKARYYYDQAITLLRQALENETRQASIGQHSPGLAATTSDSVGELRVDHHSASPPVLSRPDSDELIATTAILCVFEFLDASGTEWSRHLDGAKSLFDIAKDGTMPLSTTASDQSPILMPRSTTSTKGRRAVFWNICRQEMLNAFINNTSTRLDTTDLSMWRSAGLHISQAGYILPSNDSAVHEPMTDDMISNALIWLMMKLVNFISAGDEFPHEMGLGVRQIALLEYWEGLERQLDVWFEGLPHSFRPSATEWPDKSNNDVRSATKVPRKWFARPMCASTMQSFHFAKIQLLLNKPHESTGTTHIKSSSTHSKGNTWSLAQRHASYASILRQSRKHAEEIVSIGLGLTNDSARIHSVQPLYTAGQVLGMRESNTRSAQTEEGHSPDEVDAMRGCILNLLQNIQRETGWATEYRMQQLLEEWGLPNGQD</sequence>
<dbReference type="GO" id="GO:0045944">
    <property type="term" value="P:positive regulation of transcription by RNA polymerase II"/>
    <property type="evidence" value="ECO:0007669"/>
    <property type="project" value="TreeGrafter"/>
</dbReference>
<dbReference type="Proteomes" id="UP000306584">
    <property type="component" value="Unassembled WGS sequence"/>
</dbReference>
<evidence type="ECO:0000313" key="4">
    <source>
        <dbReference type="Proteomes" id="UP000306584"/>
    </source>
</evidence>
<accession>A0A4V4JWF6</accession>
<keyword evidence="2" id="KW-0539">Nucleus</keyword>
<protein>
    <recommendedName>
        <fullName evidence="5">Transcription factor domain-containing protein</fullName>
    </recommendedName>
</protein>
<gene>
    <name evidence="3" type="ORF">D6D01_03639</name>
</gene>
<evidence type="ECO:0000313" key="3">
    <source>
        <dbReference type="EMBL" id="THY29133.1"/>
    </source>
</evidence>
<dbReference type="GO" id="GO:0005634">
    <property type="term" value="C:nucleus"/>
    <property type="evidence" value="ECO:0007669"/>
    <property type="project" value="UniProtKB-SubCell"/>
</dbReference>
<evidence type="ECO:0000256" key="2">
    <source>
        <dbReference type="ARBA" id="ARBA00023242"/>
    </source>
</evidence>
<reference evidence="3 4" key="1">
    <citation type="submission" date="2018-10" db="EMBL/GenBank/DDBJ databases">
        <title>Fifty Aureobasidium pullulans genomes reveal a recombining polyextremotolerant generalist.</title>
        <authorList>
            <person name="Gostincar C."/>
            <person name="Turk M."/>
            <person name="Zajc J."/>
            <person name="Gunde-Cimerman N."/>
        </authorList>
    </citation>
    <scope>NUCLEOTIDE SEQUENCE [LARGE SCALE GENOMIC DNA]</scope>
    <source>
        <strain evidence="3 4">EXF-6604</strain>
    </source>
</reference>
<dbReference type="GO" id="GO:0000976">
    <property type="term" value="F:transcription cis-regulatory region binding"/>
    <property type="evidence" value="ECO:0007669"/>
    <property type="project" value="TreeGrafter"/>
</dbReference>
<dbReference type="Pfam" id="PF11951">
    <property type="entry name" value="Fungal_trans_2"/>
    <property type="match status" value="1"/>
</dbReference>
<evidence type="ECO:0000256" key="1">
    <source>
        <dbReference type="ARBA" id="ARBA00004123"/>
    </source>
</evidence>
<dbReference type="PANTHER" id="PTHR37534:SF9">
    <property type="entry name" value="ZN(II)2CYS6 TRANSCRIPTION FACTOR (EUROFUNG)"/>
    <property type="match status" value="1"/>
</dbReference>
<dbReference type="EMBL" id="QZBD01000105">
    <property type="protein sequence ID" value="THY29133.1"/>
    <property type="molecule type" value="Genomic_DNA"/>
</dbReference>
<evidence type="ECO:0008006" key="5">
    <source>
        <dbReference type="Google" id="ProtNLM"/>
    </source>
</evidence>
<comment type="caution">
    <text evidence="3">The sequence shown here is derived from an EMBL/GenBank/DDBJ whole genome shotgun (WGS) entry which is preliminary data.</text>
</comment>
<dbReference type="PANTHER" id="PTHR37534">
    <property type="entry name" value="TRANSCRIPTIONAL ACTIVATOR PROTEIN UGA3"/>
    <property type="match status" value="1"/>
</dbReference>
<organism evidence="3 4">
    <name type="scientific">Aureobasidium pullulans</name>
    <name type="common">Black yeast</name>
    <name type="synonym">Pullularia pullulans</name>
    <dbReference type="NCBI Taxonomy" id="5580"/>
    <lineage>
        <taxon>Eukaryota</taxon>
        <taxon>Fungi</taxon>
        <taxon>Dikarya</taxon>
        <taxon>Ascomycota</taxon>
        <taxon>Pezizomycotina</taxon>
        <taxon>Dothideomycetes</taxon>
        <taxon>Dothideomycetidae</taxon>
        <taxon>Dothideales</taxon>
        <taxon>Saccotheciaceae</taxon>
        <taxon>Aureobasidium</taxon>
    </lineage>
</organism>
<proteinExistence type="predicted"/>
<dbReference type="InterPro" id="IPR021858">
    <property type="entry name" value="Fun_TF"/>
</dbReference>